<dbReference type="Pfam" id="PF00717">
    <property type="entry name" value="Peptidase_S24"/>
    <property type="match status" value="1"/>
</dbReference>
<dbReference type="PANTHER" id="PTHR33516">
    <property type="entry name" value="LEXA REPRESSOR"/>
    <property type="match status" value="1"/>
</dbReference>
<dbReference type="Gene3D" id="2.10.109.10">
    <property type="entry name" value="Umud Fragment, subunit A"/>
    <property type="match status" value="1"/>
</dbReference>
<evidence type="ECO:0000256" key="4">
    <source>
        <dbReference type="ARBA" id="ARBA00022813"/>
    </source>
</evidence>
<evidence type="ECO:0000256" key="5">
    <source>
        <dbReference type="ARBA" id="ARBA00023204"/>
    </source>
</evidence>
<feature type="domain" description="Peptidase S24/S26A/S26B/S26C" evidence="8">
    <location>
        <begin position="30"/>
        <end position="143"/>
    </location>
</feature>
<organism evidence="9 10">
    <name type="scientific">Dyadobacter psychrotolerans</name>
    <dbReference type="NCBI Taxonomy" id="2541721"/>
    <lineage>
        <taxon>Bacteria</taxon>
        <taxon>Pseudomonadati</taxon>
        <taxon>Bacteroidota</taxon>
        <taxon>Cytophagia</taxon>
        <taxon>Cytophagales</taxon>
        <taxon>Spirosomataceae</taxon>
        <taxon>Dyadobacter</taxon>
    </lineage>
</organism>
<dbReference type="SUPFAM" id="SSF51306">
    <property type="entry name" value="LexA/Signal peptidase"/>
    <property type="match status" value="1"/>
</dbReference>
<dbReference type="InterPro" id="IPR039418">
    <property type="entry name" value="LexA-like"/>
</dbReference>
<dbReference type="InterPro" id="IPR015927">
    <property type="entry name" value="Peptidase_S24_S26A/B/C"/>
</dbReference>
<keyword evidence="6" id="KW-0742">SOS response</keyword>
<dbReference type="GO" id="GO:0006355">
    <property type="term" value="P:regulation of DNA-templated transcription"/>
    <property type="evidence" value="ECO:0007669"/>
    <property type="project" value="InterPro"/>
</dbReference>
<dbReference type="PANTHER" id="PTHR33516:SF2">
    <property type="entry name" value="LEXA REPRESSOR-RELATED"/>
    <property type="match status" value="1"/>
</dbReference>
<dbReference type="OrthoDB" id="9787787at2"/>
<evidence type="ECO:0000256" key="2">
    <source>
        <dbReference type="ARBA" id="ARBA00022763"/>
    </source>
</evidence>
<keyword evidence="5" id="KW-0234">DNA repair</keyword>
<dbReference type="EMBL" id="SMFL01000018">
    <property type="protein sequence ID" value="TDE09792.1"/>
    <property type="molecule type" value="Genomic_DNA"/>
</dbReference>
<proteinExistence type="inferred from homology"/>
<dbReference type="Proteomes" id="UP000294850">
    <property type="component" value="Unassembled WGS sequence"/>
</dbReference>
<evidence type="ECO:0000256" key="3">
    <source>
        <dbReference type="ARBA" id="ARBA00022801"/>
    </source>
</evidence>
<dbReference type="RefSeq" id="WP_131961995.1">
    <property type="nucleotide sequence ID" value="NZ_SMFL01000018.1"/>
</dbReference>
<dbReference type="GO" id="GO:0009432">
    <property type="term" value="P:SOS response"/>
    <property type="evidence" value="ECO:0007669"/>
    <property type="project" value="UniProtKB-KW"/>
</dbReference>
<protein>
    <submittedName>
        <fullName evidence="9">Translesion error-prone DNA polymerase V autoproteolytic subunit</fullName>
    </submittedName>
</protein>
<evidence type="ECO:0000259" key="8">
    <source>
        <dbReference type="Pfam" id="PF00717"/>
    </source>
</evidence>
<evidence type="ECO:0000256" key="6">
    <source>
        <dbReference type="ARBA" id="ARBA00023236"/>
    </source>
</evidence>
<keyword evidence="4 7" id="KW-0068">Autocatalytic cleavage</keyword>
<keyword evidence="10" id="KW-1185">Reference proteome</keyword>
<keyword evidence="3 7" id="KW-0378">Hydrolase</keyword>
<dbReference type="PRINTS" id="PR00726">
    <property type="entry name" value="LEXASERPTASE"/>
</dbReference>
<dbReference type="InterPro" id="IPR036286">
    <property type="entry name" value="LexA/Signal_pep-like_sf"/>
</dbReference>
<gene>
    <name evidence="9" type="primary">umuD</name>
    <name evidence="9" type="ORF">E0F88_29825</name>
</gene>
<dbReference type="NCBIfam" id="NF007621">
    <property type="entry name" value="PRK10276.1"/>
    <property type="match status" value="1"/>
</dbReference>
<dbReference type="InterPro" id="IPR050077">
    <property type="entry name" value="LexA_repressor"/>
</dbReference>
<dbReference type="AlphaFoldDB" id="A0A4R5D8B1"/>
<evidence type="ECO:0000313" key="9">
    <source>
        <dbReference type="EMBL" id="TDE09792.1"/>
    </source>
</evidence>
<dbReference type="InterPro" id="IPR006197">
    <property type="entry name" value="Peptidase_S24_LexA"/>
</dbReference>
<reference evidence="9 10" key="1">
    <citation type="submission" date="2019-03" db="EMBL/GenBank/DDBJ databases">
        <title>Dyadobacter AR-3-6 sp. nov., isolated from arctic soil.</title>
        <authorList>
            <person name="Chaudhary D.K."/>
        </authorList>
    </citation>
    <scope>NUCLEOTIDE SEQUENCE [LARGE SCALE GENOMIC DNA]</scope>
    <source>
        <strain evidence="9 10">AR-3-6</strain>
    </source>
</reference>
<evidence type="ECO:0000313" key="10">
    <source>
        <dbReference type="Proteomes" id="UP000294850"/>
    </source>
</evidence>
<keyword evidence="2" id="KW-0227">DNA damage</keyword>
<name>A0A4R5D8B1_9BACT</name>
<evidence type="ECO:0000256" key="1">
    <source>
        <dbReference type="ARBA" id="ARBA00007484"/>
    </source>
</evidence>
<accession>A0A4R5D8B1</accession>
<comment type="caution">
    <text evidence="9">The sequence shown here is derived from an EMBL/GenBank/DDBJ whole genome shotgun (WGS) entry which is preliminary data.</text>
</comment>
<comment type="similarity">
    <text evidence="1 7">Belongs to the peptidase S24 family.</text>
</comment>
<sequence>MELEPILKSRSLEIISCMNMQFEFFMPYFEGLKAGFPSPAADFIDVNIDLVKELVKNPSSTFLGKVKGDSMQDVGISDGDILIIDKSLEFENNCIAVAHINGEFTVKRIRKDKNSLWLVPANEKYSSVKIAVNDEFAIWGIVVKIIKDVKNVRTN</sequence>
<dbReference type="GO" id="GO:0003677">
    <property type="term" value="F:DNA binding"/>
    <property type="evidence" value="ECO:0007669"/>
    <property type="project" value="InterPro"/>
</dbReference>
<dbReference type="GO" id="GO:0006281">
    <property type="term" value="P:DNA repair"/>
    <property type="evidence" value="ECO:0007669"/>
    <property type="project" value="UniProtKB-KW"/>
</dbReference>
<dbReference type="CDD" id="cd06529">
    <property type="entry name" value="S24_LexA-like"/>
    <property type="match status" value="1"/>
</dbReference>
<evidence type="ECO:0000256" key="7">
    <source>
        <dbReference type="RuleBase" id="RU003991"/>
    </source>
</evidence>
<dbReference type="GO" id="GO:0016787">
    <property type="term" value="F:hydrolase activity"/>
    <property type="evidence" value="ECO:0007669"/>
    <property type="project" value="UniProtKB-KW"/>
</dbReference>